<keyword evidence="2" id="KW-1003">Cell membrane</keyword>
<keyword evidence="7 8" id="KW-0472">Membrane</keyword>
<dbReference type="PIRSF" id="PIRSF002869">
    <property type="entry name" value="MviN"/>
    <property type="match status" value="1"/>
</dbReference>
<dbReference type="InterPro" id="IPR004268">
    <property type="entry name" value="MurJ"/>
</dbReference>
<comment type="subcellular location">
    <subcellularLocation>
        <location evidence="1">Cell membrane</location>
        <topology evidence="1">Multi-pass membrane protein</topology>
    </subcellularLocation>
</comment>
<protein>
    <submittedName>
        <fullName evidence="9">Putative peptidoglycan biosynthesis protein MurJ</fullName>
    </submittedName>
</protein>
<feature type="transmembrane region" description="Helical" evidence="8">
    <location>
        <begin position="359"/>
        <end position="377"/>
    </location>
</feature>
<dbReference type="GO" id="GO:0005886">
    <property type="term" value="C:plasma membrane"/>
    <property type="evidence" value="ECO:0007669"/>
    <property type="project" value="UniProtKB-SubCell"/>
</dbReference>
<dbReference type="EMBL" id="MLJW01002409">
    <property type="protein sequence ID" value="OIQ74713.1"/>
    <property type="molecule type" value="Genomic_DNA"/>
</dbReference>
<evidence type="ECO:0000256" key="2">
    <source>
        <dbReference type="ARBA" id="ARBA00022475"/>
    </source>
</evidence>
<reference evidence="9" key="1">
    <citation type="submission" date="2016-10" db="EMBL/GenBank/DDBJ databases">
        <title>Sequence of Gallionella enrichment culture.</title>
        <authorList>
            <person name="Poehlein A."/>
            <person name="Muehling M."/>
            <person name="Daniel R."/>
        </authorList>
    </citation>
    <scope>NUCLEOTIDE SEQUENCE</scope>
</reference>
<gene>
    <name evidence="9" type="primary">murJ_14</name>
    <name evidence="9" type="ORF">GALL_436270</name>
</gene>
<dbReference type="HAMAP" id="MF_02078">
    <property type="entry name" value="MurJ_MviN"/>
    <property type="match status" value="1"/>
</dbReference>
<dbReference type="GO" id="GO:0034204">
    <property type="term" value="P:lipid translocation"/>
    <property type="evidence" value="ECO:0007669"/>
    <property type="project" value="TreeGrafter"/>
</dbReference>
<dbReference type="CDD" id="cd13123">
    <property type="entry name" value="MATE_MurJ_like"/>
    <property type="match status" value="1"/>
</dbReference>
<dbReference type="GO" id="GO:0008360">
    <property type="term" value="P:regulation of cell shape"/>
    <property type="evidence" value="ECO:0007669"/>
    <property type="project" value="UniProtKB-KW"/>
</dbReference>
<dbReference type="NCBIfam" id="TIGR01695">
    <property type="entry name" value="murJ_mviN"/>
    <property type="match status" value="1"/>
</dbReference>
<feature type="transmembrane region" description="Helical" evidence="8">
    <location>
        <begin position="132"/>
        <end position="152"/>
    </location>
</feature>
<evidence type="ECO:0000256" key="5">
    <source>
        <dbReference type="ARBA" id="ARBA00022984"/>
    </source>
</evidence>
<dbReference type="GO" id="GO:0009252">
    <property type="term" value="P:peptidoglycan biosynthetic process"/>
    <property type="evidence" value="ECO:0007669"/>
    <property type="project" value="UniProtKB-KW"/>
</dbReference>
<evidence type="ECO:0000256" key="7">
    <source>
        <dbReference type="ARBA" id="ARBA00023136"/>
    </source>
</evidence>
<sequence>MNLLKAASTISLLTLSSRITGLLREIMVASYFGASAWTDAFNVAFRLPNLLRRMFAEGAFSQAFVPLLSQTRQTKTPEQTQELIDQVSTALFWILAGISALGVLLAPVLVWLTASGLHPAAFDAAVWMTRLMFPYAGLISLVALSAGILNTWKHFAIPAVTPALLNLAVIGAAIALHRLVHPPIYALAIGVMIGGVLQLAVQWPALRKYAVIPRFRLSFLKAWRSEGVHRVVKQMLPASLSVSVAQVSIVINTQIASHLHPGSVSWLAYADRLMEFPTALLGVALGSVLLPSLSRACATDDTAKYSTLLDWGLRLTLLLALPSAVALLLFAQPLVSMLFNYGRFDHADVLATTSALRAYGIGLIGLIGVKILAPGFYARQDLRTPVKMALIVLVATQLMNLLFVPWLGHAGLALAISLGALLNASLLFWGLRRRDMFQPQPGWARYAGKVLLAQLPLAALLAWGAMTLPWSRVHGDLARLGMGLGLLGSGAILYFVSLRLLGFRLRQFMHSE</sequence>
<evidence type="ECO:0000256" key="1">
    <source>
        <dbReference type="ARBA" id="ARBA00004651"/>
    </source>
</evidence>
<feature type="transmembrane region" description="Helical" evidence="8">
    <location>
        <begin position="412"/>
        <end position="431"/>
    </location>
</feature>
<feature type="transmembrane region" description="Helical" evidence="8">
    <location>
        <begin position="443"/>
        <end position="465"/>
    </location>
</feature>
<keyword evidence="3 8" id="KW-0812">Transmembrane</keyword>
<organism evidence="9">
    <name type="scientific">mine drainage metagenome</name>
    <dbReference type="NCBI Taxonomy" id="410659"/>
    <lineage>
        <taxon>unclassified sequences</taxon>
        <taxon>metagenomes</taxon>
        <taxon>ecological metagenomes</taxon>
    </lineage>
</organism>
<dbReference type="PRINTS" id="PR01806">
    <property type="entry name" value="VIRFACTRMVIN"/>
</dbReference>
<evidence type="ECO:0000256" key="6">
    <source>
        <dbReference type="ARBA" id="ARBA00022989"/>
    </source>
</evidence>
<keyword evidence="5" id="KW-0573">Peptidoglycan synthesis</keyword>
<feature type="transmembrane region" description="Helical" evidence="8">
    <location>
        <begin position="90"/>
        <end position="112"/>
    </location>
</feature>
<dbReference type="PANTHER" id="PTHR47019">
    <property type="entry name" value="LIPID II FLIPPASE MURJ"/>
    <property type="match status" value="1"/>
</dbReference>
<dbReference type="Pfam" id="PF03023">
    <property type="entry name" value="MurJ"/>
    <property type="match status" value="1"/>
</dbReference>
<feature type="transmembrane region" description="Helical" evidence="8">
    <location>
        <begin position="389"/>
        <end position="406"/>
    </location>
</feature>
<dbReference type="PANTHER" id="PTHR47019:SF1">
    <property type="entry name" value="LIPID II FLIPPASE MURJ"/>
    <property type="match status" value="1"/>
</dbReference>
<evidence type="ECO:0000313" key="9">
    <source>
        <dbReference type="EMBL" id="OIQ74713.1"/>
    </source>
</evidence>
<proteinExistence type="inferred from homology"/>
<accession>A0A1J5PT95</accession>
<feature type="transmembrane region" description="Helical" evidence="8">
    <location>
        <begin position="159"/>
        <end position="178"/>
    </location>
</feature>
<keyword evidence="6 8" id="KW-1133">Transmembrane helix</keyword>
<dbReference type="AlphaFoldDB" id="A0A1J5PT95"/>
<name>A0A1J5PT95_9ZZZZ</name>
<keyword evidence="4" id="KW-0133">Cell shape</keyword>
<evidence type="ECO:0000256" key="4">
    <source>
        <dbReference type="ARBA" id="ARBA00022960"/>
    </source>
</evidence>
<feature type="transmembrane region" description="Helical" evidence="8">
    <location>
        <begin position="315"/>
        <end position="339"/>
    </location>
</feature>
<dbReference type="InterPro" id="IPR051050">
    <property type="entry name" value="Lipid_II_flippase_MurJ/MviN"/>
</dbReference>
<evidence type="ECO:0000256" key="8">
    <source>
        <dbReference type="SAM" id="Phobius"/>
    </source>
</evidence>
<feature type="transmembrane region" description="Helical" evidence="8">
    <location>
        <begin position="184"/>
        <end position="206"/>
    </location>
</feature>
<comment type="caution">
    <text evidence="9">The sequence shown here is derived from an EMBL/GenBank/DDBJ whole genome shotgun (WGS) entry which is preliminary data.</text>
</comment>
<feature type="transmembrane region" description="Helical" evidence="8">
    <location>
        <begin position="477"/>
        <end position="501"/>
    </location>
</feature>
<evidence type="ECO:0000256" key="3">
    <source>
        <dbReference type="ARBA" id="ARBA00022692"/>
    </source>
</evidence>
<dbReference type="GO" id="GO:0015648">
    <property type="term" value="F:lipid-linked peptidoglycan transporter activity"/>
    <property type="evidence" value="ECO:0007669"/>
    <property type="project" value="TreeGrafter"/>
</dbReference>